<protein>
    <submittedName>
        <fullName evidence="2">Uncharacterized protein</fullName>
    </submittedName>
</protein>
<organism evidence="2 3">
    <name type="scientific">Naegleria lovaniensis</name>
    <name type="common">Amoeba</name>
    <dbReference type="NCBI Taxonomy" id="51637"/>
    <lineage>
        <taxon>Eukaryota</taxon>
        <taxon>Discoba</taxon>
        <taxon>Heterolobosea</taxon>
        <taxon>Tetramitia</taxon>
        <taxon>Eutetramitia</taxon>
        <taxon>Vahlkampfiidae</taxon>
        <taxon>Naegleria</taxon>
    </lineage>
</organism>
<dbReference type="GO" id="GO:0005085">
    <property type="term" value="F:guanyl-nucleotide exchange factor activity"/>
    <property type="evidence" value="ECO:0007669"/>
    <property type="project" value="TreeGrafter"/>
</dbReference>
<dbReference type="Proteomes" id="UP000816034">
    <property type="component" value="Unassembled WGS sequence"/>
</dbReference>
<dbReference type="RefSeq" id="XP_044550364.1">
    <property type="nucleotide sequence ID" value="XM_044692277.1"/>
</dbReference>
<proteinExistence type="predicted"/>
<evidence type="ECO:0000256" key="1">
    <source>
        <dbReference type="SAM" id="MobiDB-lite"/>
    </source>
</evidence>
<evidence type="ECO:0000313" key="2">
    <source>
        <dbReference type="EMBL" id="KAG2386372.1"/>
    </source>
</evidence>
<dbReference type="SUPFAM" id="SSF50985">
    <property type="entry name" value="RCC1/BLIP-II"/>
    <property type="match status" value="1"/>
</dbReference>
<reference evidence="2 3" key="1">
    <citation type="journal article" date="2018" name="BMC Genomics">
        <title>The genome of Naegleria lovaniensis, the basis for a comparative approach to unravel pathogenicity factors of the human pathogenic amoeba N. fowleri.</title>
        <authorList>
            <person name="Liechti N."/>
            <person name="Schurch N."/>
            <person name="Bruggmann R."/>
            <person name="Wittwer M."/>
        </authorList>
    </citation>
    <scope>NUCLEOTIDE SEQUENCE [LARGE SCALE GENOMIC DNA]</scope>
    <source>
        <strain evidence="2 3">ATCC 30569</strain>
    </source>
</reference>
<dbReference type="GeneID" id="68095273"/>
<dbReference type="InterPro" id="IPR051553">
    <property type="entry name" value="Ran_GTPase-activating"/>
</dbReference>
<evidence type="ECO:0000313" key="3">
    <source>
        <dbReference type="Proteomes" id="UP000816034"/>
    </source>
</evidence>
<dbReference type="PANTHER" id="PTHR45982:SF10">
    <property type="entry name" value="RETINITIS PIGMENTOSA GTPASE REGULATOR"/>
    <property type="match status" value="1"/>
</dbReference>
<dbReference type="GO" id="GO:0005737">
    <property type="term" value="C:cytoplasm"/>
    <property type="evidence" value="ECO:0007669"/>
    <property type="project" value="TreeGrafter"/>
</dbReference>
<name>A0AA88GSS9_NAELO</name>
<comment type="caution">
    <text evidence="2">The sequence shown here is derived from an EMBL/GenBank/DDBJ whole genome shotgun (WGS) entry which is preliminary data.</text>
</comment>
<dbReference type="Gene3D" id="2.130.10.30">
    <property type="entry name" value="Regulator of chromosome condensation 1/beta-lactamase-inhibitor protein II"/>
    <property type="match status" value="1"/>
</dbReference>
<keyword evidence="3" id="KW-1185">Reference proteome</keyword>
<dbReference type="AlphaFoldDB" id="A0AA88GSS9"/>
<dbReference type="PANTHER" id="PTHR45982">
    <property type="entry name" value="REGULATOR OF CHROMOSOME CONDENSATION"/>
    <property type="match status" value="1"/>
</dbReference>
<dbReference type="Pfam" id="PF13540">
    <property type="entry name" value="RCC1_2"/>
    <property type="match status" value="1"/>
</dbReference>
<gene>
    <name evidence="2" type="ORF">C9374_002818</name>
</gene>
<dbReference type="InterPro" id="IPR009091">
    <property type="entry name" value="RCC1/BLIP-II"/>
</dbReference>
<sequence>MNLSSPLSLFSFPSTVFCCGYNTDRFLGVKSDHGPSDLFSLVHLSTLENEMKNAGAGYIVQVSTKFSKSYFLTSNHHVYIGRDMRRWTWPDLLLPDKIVDIKTGQNSALFLMSSGKVYMDTDSGNPCLFEKEYTAKMIAATGMSYWILDVNNVLRGTGELLSNPVESPIDLKAYLDDDEDVAELVTGGSSICIITNRRNLYILGEKVAFGMSDTSIYKLPHRMHRFDGMVNKVSCGWYFTMVLAIDHSLHGAGRNTYGQLSNPNTDQDDDHTSGSGAVTRPAIYEQTTWKEFTPHLPPGEFVENICCGSDHVVIATNKGKVLTKGMTTYGQIGRRDRNEVFDLPNFHDPNYEDVIKNAVGENYTARFASNNFNTLSTYVIYVPSISKQLIYFKEKMKTAFMDNKLTDLSFFFQ</sequence>
<accession>A0AA88GSS9</accession>
<dbReference type="EMBL" id="PYSW02000016">
    <property type="protein sequence ID" value="KAG2386372.1"/>
    <property type="molecule type" value="Genomic_DNA"/>
</dbReference>
<feature type="region of interest" description="Disordered" evidence="1">
    <location>
        <begin position="258"/>
        <end position="277"/>
    </location>
</feature>